<dbReference type="GO" id="GO:0031490">
    <property type="term" value="F:chromatin DNA binding"/>
    <property type="evidence" value="ECO:0007669"/>
    <property type="project" value="TreeGrafter"/>
</dbReference>
<evidence type="ECO:0000256" key="2">
    <source>
        <dbReference type="SAM" id="MobiDB-lite"/>
    </source>
</evidence>
<feature type="region of interest" description="Disordered" evidence="2">
    <location>
        <begin position="445"/>
        <end position="466"/>
    </location>
</feature>
<proteinExistence type="inferred from homology"/>
<evidence type="ECO:0000259" key="4">
    <source>
        <dbReference type="Pfam" id="PF13872"/>
    </source>
</evidence>
<sequence length="1659" mass="183579">MDRAMAGKRHEPDDPDPASSLLDWIFDDDDDAQAQPAAKRARTGEGEGEGEGVGGSNNGAESDGSVTERGDNDNNGDGDNWWMLDDDPLQQNSEGDEVAGDVNGMDAEGQDLATPPDPLAALPNDWSSAVGNPLRPFQLQQEELATQRAKHQADRAKRKQHMAAVGRSAAAAIEIEDSDCEGQDSDGANKGQAIAAADADSELMRMVSSSTLVAFGNPHPAVLAESATLNAVKLPPLHPSQEIFIPKWVIDHGLLSSTQLESFICACRRSDKLLPSGMRAAYVLGDGTGSGKGRGLAAFLGHVNNKSGLRHNKRHVWFSISPDLKMDAERDIKDLRIGLKMATMTGMRFESMRRGTNRSLLQDQLGSSDGVLFSTYAMLVGYDSRSAKKPKEELRIDILNGHTATLKDPELTRVGMIYEWLGGADAEGAIIFDESHKAKDIAPYLRKSGAGSEHDRGRRERPPASSMTSVVACKLQEMCAKAHVIYASATAASELMNLGYMLRLGLWGPGTPYESLAMLHKSISHNAVSGMECLTINMKCQGMLSSRTISYKGCSFDVLKVPHDGEFTRLYARCCSFWQEMYFLMCMVTDSDSPVHWHDGKDRDRREECASGKYDSPESREDCIATKAFWAAVQRFFKVLQVTAKVSTVVRRAKRDVAEGKSVVISMWSTGESRQTEVAVKAIKDAMKEDVVECLDDVEMSDGRLLSGLALLPIHTLDKWVKTQRLDHDGNLVEIDEFKNRKEYIKKLILEAQLPSNPLDQVIEEFGGPEHVAELTGRRKRWEKHPVSGGHKKRYVDRGTYRLLSDEAKARASARTSRREPDGERDGSSSTASVAMSMNNKERRHFQEGDKHVAVITEAASAGISLHCDKSLARLNSRPRVMYTLELPWSADKAVQQFGRIHRSNQLHCPRFNLVVTDMGSELRFTSTVARRMKMLGALTHGDRRATMGEAEMATLQDCDAQRKEGKEALAQLYNLITRAKDESESFAEQMDLSFVREGQRDDIDDNASDSGQSDKGQHQQHQQHQQRQQGGGGEGEGAEGDMMENDQADDDDHTTPTYLKHFDSFKEFATESHKEMTLLGIKMCTERDEHGNRLKSTDIRTFLNRLLMMQPHIQNSLHEWLMFLIAEQESIGKSSDKDAITDLNRTFRGAAHGSQTVTFTRHEVIATDPHTNAQTLYTKVVVDRGLPWASARDLYAGTRKSKDRFGRRRDPHKKDRPEGFYWWSPQGSNRALPILVIQKRETIAAERRFVVYRPSVGASAELGKHKLVTLKALQELTDANTLQKVAVTKVGGVDDLSRIEQPWTEWYDRTKHFCHHIQYSSTVPQDKLNAKGQHVLGDGSVCRSGMRKMEAHIISGNVLHSFGFLDRHFKADKKQTNDTKGGRNAAVDDEQQEEGDGGEVTFFKTKGSSSSKANSDGQLQISRATASAGRHAGKSIVGVEVEPCQVDDVVTMVGIIENHGIFTAHDPATTKDDDADDVEKMAEYAERMLAVLASAKDHPRRQLTSIVKIIAIDETSGTTVHKPSADVRRLFQTGNSDGADGGGGGVRMPPKDLRATVVRLARALVQHLKAPACRGKIDNHNVCMYRNMTSNEEICHLLHGESFVPPLHGCLATIQYVVEGLEFHDIILAPDETEGTILLKPHVNVMPPFGRIWGEPNV</sequence>
<feature type="region of interest" description="Disordered" evidence="2">
    <location>
        <begin position="1375"/>
        <end position="1419"/>
    </location>
</feature>
<evidence type="ECO:0008006" key="7">
    <source>
        <dbReference type="Google" id="ProtNLM"/>
    </source>
</evidence>
<dbReference type="InterPro" id="IPR026937">
    <property type="entry name" value="SBNO_Helicase_C_dom"/>
</dbReference>
<feature type="compositionally biased region" description="Acidic residues" evidence="2">
    <location>
        <begin position="1388"/>
        <end position="1398"/>
    </location>
</feature>
<dbReference type="OrthoDB" id="417236at2759"/>
<dbReference type="Pfam" id="PF13872">
    <property type="entry name" value="AAA_34"/>
    <property type="match status" value="1"/>
</dbReference>
<gene>
    <name evidence="5" type="ORF">Vbra_13140</name>
</gene>
<feature type="domain" description="Strawberry notch helicase C" evidence="3">
    <location>
        <begin position="757"/>
        <end position="1128"/>
    </location>
</feature>
<evidence type="ECO:0000313" key="5">
    <source>
        <dbReference type="EMBL" id="CEM01510.1"/>
    </source>
</evidence>
<evidence type="ECO:0000256" key="1">
    <source>
        <dbReference type="ARBA" id="ARBA00006992"/>
    </source>
</evidence>
<dbReference type="GO" id="GO:0006355">
    <property type="term" value="P:regulation of DNA-templated transcription"/>
    <property type="evidence" value="ECO:0007669"/>
    <property type="project" value="InterPro"/>
</dbReference>
<organism evidence="5 6">
    <name type="scientific">Vitrella brassicaformis (strain CCMP3155)</name>
    <dbReference type="NCBI Taxonomy" id="1169540"/>
    <lineage>
        <taxon>Eukaryota</taxon>
        <taxon>Sar</taxon>
        <taxon>Alveolata</taxon>
        <taxon>Colpodellida</taxon>
        <taxon>Vitrellaceae</taxon>
        <taxon>Vitrella</taxon>
    </lineage>
</organism>
<dbReference type="VEuPathDB" id="CryptoDB:Vbra_13140"/>
<feature type="region of interest" description="Disordered" evidence="2">
    <location>
        <begin position="1"/>
        <end position="118"/>
    </location>
</feature>
<dbReference type="GO" id="GO:0005634">
    <property type="term" value="C:nucleus"/>
    <property type="evidence" value="ECO:0007669"/>
    <property type="project" value="TreeGrafter"/>
</dbReference>
<dbReference type="PANTHER" id="PTHR12706">
    <property type="entry name" value="STRAWBERRY NOTCH-RELATED"/>
    <property type="match status" value="1"/>
</dbReference>
<evidence type="ECO:0000259" key="3">
    <source>
        <dbReference type="Pfam" id="PF13871"/>
    </source>
</evidence>
<reference evidence="5 6" key="1">
    <citation type="submission" date="2014-11" db="EMBL/GenBank/DDBJ databases">
        <authorList>
            <person name="Zhu J."/>
            <person name="Qi W."/>
            <person name="Song R."/>
        </authorList>
    </citation>
    <scope>NUCLEOTIDE SEQUENCE [LARGE SCALE GENOMIC DNA]</scope>
</reference>
<dbReference type="InterPro" id="IPR026741">
    <property type="entry name" value="SNO"/>
</dbReference>
<feature type="compositionally biased region" description="Low complexity" evidence="2">
    <location>
        <begin position="1009"/>
        <end position="1029"/>
    </location>
</feature>
<dbReference type="Pfam" id="PF13871">
    <property type="entry name" value="Helicase_C_4"/>
    <property type="match status" value="1"/>
</dbReference>
<feature type="compositionally biased region" description="Basic and acidic residues" evidence="2">
    <location>
        <begin position="1"/>
        <end position="12"/>
    </location>
</feature>
<keyword evidence="6" id="KW-1185">Reference proteome</keyword>
<dbReference type="PANTHER" id="PTHR12706:SF30">
    <property type="entry name" value="PROTEIN STRAWBERRY NOTCH-RELATED"/>
    <property type="match status" value="1"/>
</dbReference>
<dbReference type="InterPro" id="IPR039187">
    <property type="entry name" value="SNO_AAA"/>
</dbReference>
<dbReference type="Proteomes" id="UP000041254">
    <property type="component" value="Unassembled WGS sequence"/>
</dbReference>
<dbReference type="InterPro" id="IPR027417">
    <property type="entry name" value="P-loop_NTPase"/>
</dbReference>
<dbReference type="SUPFAM" id="SSF52540">
    <property type="entry name" value="P-loop containing nucleoside triphosphate hydrolases"/>
    <property type="match status" value="2"/>
</dbReference>
<dbReference type="PhylomeDB" id="A0A0G4ESA8"/>
<feature type="compositionally biased region" description="Basic and acidic residues" evidence="2">
    <location>
        <begin position="817"/>
        <end position="827"/>
    </location>
</feature>
<evidence type="ECO:0000313" key="6">
    <source>
        <dbReference type="Proteomes" id="UP000041254"/>
    </source>
</evidence>
<dbReference type="EMBL" id="CDMY01000305">
    <property type="protein sequence ID" value="CEM01510.1"/>
    <property type="molecule type" value="Genomic_DNA"/>
</dbReference>
<dbReference type="InParanoid" id="A0A0G4ESA8"/>
<feature type="region of interest" description="Disordered" evidence="2">
    <location>
        <begin position="997"/>
        <end position="1059"/>
    </location>
</feature>
<accession>A0A0G4ESA8</accession>
<feature type="region of interest" description="Disordered" evidence="2">
    <location>
        <begin position="807"/>
        <end position="834"/>
    </location>
</feature>
<comment type="similarity">
    <text evidence="1">Belongs to the SBNO family.</text>
</comment>
<feature type="compositionally biased region" description="Basic and acidic residues" evidence="2">
    <location>
        <begin position="452"/>
        <end position="462"/>
    </location>
</feature>
<protein>
    <recommendedName>
        <fullName evidence="7">Helicase ATP-binding domain-containing protein</fullName>
    </recommendedName>
</protein>
<name>A0A0G4ESA8_VITBC</name>
<feature type="domain" description="Strawberry notch AAA" evidence="4">
    <location>
        <begin position="218"/>
        <end position="572"/>
    </location>
</feature>
<feature type="compositionally biased region" description="Acidic residues" evidence="2">
    <location>
        <begin position="84"/>
        <end position="99"/>
    </location>
</feature>
<feature type="compositionally biased region" description="Acidic residues" evidence="2">
    <location>
        <begin position="1037"/>
        <end position="1053"/>
    </location>
</feature>
<dbReference type="GO" id="GO:0042393">
    <property type="term" value="F:histone binding"/>
    <property type="evidence" value="ECO:0007669"/>
    <property type="project" value="TreeGrafter"/>
</dbReference>